<keyword evidence="5 8" id="KW-0812">Transmembrane</keyword>
<dbReference type="AlphaFoldDB" id="A0A7Z0KZ99"/>
<dbReference type="InterPro" id="IPR052017">
    <property type="entry name" value="TSUP"/>
</dbReference>
<evidence type="ECO:0000256" key="3">
    <source>
        <dbReference type="ARBA" id="ARBA00022448"/>
    </source>
</evidence>
<dbReference type="InterPro" id="IPR002781">
    <property type="entry name" value="TM_pro_TauE-like"/>
</dbReference>
<comment type="similarity">
    <text evidence="2 8">Belongs to the 4-toluene sulfonate uptake permease (TSUP) (TC 2.A.102) family.</text>
</comment>
<evidence type="ECO:0000256" key="7">
    <source>
        <dbReference type="ARBA" id="ARBA00023136"/>
    </source>
</evidence>
<protein>
    <recommendedName>
        <fullName evidence="8">Probable membrane transporter protein</fullName>
    </recommendedName>
</protein>
<feature type="transmembrane region" description="Helical" evidence="8">
    <location>
        <begin position="73"/>
        <end position="93"/>
    </location>
</feature>
<evidence type="ECO:0000256" key="4">
    <source>
        <dbReference type="ARBA" id="ARBA00022475"/>
    </source>
</evidence>
<name>A0A7Z0KZ99_9RHOB</name>
<dbReference type="Pfam" id="PF01925">
    <property type="entry name" value="TauE"/>
    <property type="match status" value="1"/>
</dbReference>
<keyword evidence="4 8" id="KW-1003">Cell membrane</keyword>
<feature type="transmembrane region" description="Helical" evidence="8">
    <location>
        <begin position="226"/>
        <end position="244"/>
    </location>
</feature>
<accession>A0A7Z0KZ99</accession>
<organism evidence="9 10">
    <name type="scientific">Rhabdonatronobacter sediminivivens</name>
    <dbReference type="NCBI Taxonomy" id="2743469"/>
    <lineage>
        <taxon>Bacteria</taxon>
        <taxon>Pseudomonadati</taxon>
        <taxon>Pseudomonadota</taxon>
        <taxon>Alphaproteobacteria</taxon>
        <taxon>Rhodobacterales</taxon>
        <taxon>Paracoccaceae</taxon>
        <taxon>Rhabdonatronobacter</taxon>
    </lineage>
</organism>
<comment type="caution">
    <text evidence="9">The sequence shown here is derived from an EMBL/GenBank/DDBJ whole genome shotgun (WGS) entry which is preliminary data.</text>
</comment>
<comment type="subcellular location">
    <subcellularLocation>
        <location evidence="1 8">Cell membrane</location>
        <topology evidence="1 8">Multi-pass membrane protein</topology>
    </subcellularLocation>
</comment>
<keyword evidence="3" id="KW-0813">Transport</keyword>
<evidence type="ECO:0000313" key="9">
    <source>
        <dbReference type="EMBL" id="NYS26164.1"/>
    </source>
</evidence>
<feature type="transmembrane region" description="Helical" evidence="8">
    <location>
        <begin position="34"/>
        <end position="61"/>
    </location>
</feature>
<dbReference type="PANTHER" id="PTHR30269">
    <property type="entry name" value="TRANSMEMBRANE PROTEIN YFCA"/>
    <property type="match status" value="1"/>
</dbReference>
<evidence type="ECO:0000256" key="8">
    <source>
        <dbReference type="RuleBase" id="RU363041"/>
    </source>
</evidence>
<sequence>MDLQMMFWLTLALGAGAVSKGATGLGLPLIALPLLTALVGLQQAIGIMLVPIIVTNLYQIWAYRASRALPGLAFLWGFLGLGAVGVGLGTWALDSLPERMLEAGLGAMLLAYVALRLAKPGFVLSEVAGRRLGPVAGLAAGTLQGATGIAAPAGVTFIHALGLERRATVFAVSVMFLGFALVQLPALMVAGIYQAHWLGLGLFACIPVFAFMPVGAWLGRISSPRTFDLMILAFLTLAGARMVIGV</sequence>
<reference evidence="9 10" key="1">
    <citation type="journal article" date="2000" name="Arch. Microbiol.">
        <title>Rhodobaca bogoriensis gen. nov. and sp. nov., an alkaliphilic purple nonsulfur bacterium from African Rift Valley soda lakes.</title>
        <authorList>
            <person name="Milford A.D."/>
            <person name="Achenbach L.A."/>
            <person name="Jung D.O."/>
            <person name="Madigan M.T."/>
        </authorList>
    </citation>
    <scope>NUCLEOTIDE SEQUENCE [LARGE SCALE GENOMIC DNA]</scope>
    <source>
        <strain evidence="9 10">2376</strain>
    </source>
</reference>
<dbReference type="RefSeq" id="WP_179906961.1">
    <property type="nucleotide sequence ID" value="NZ_JACBXS010000034.1"/>
</dbReference>
<evidence type="ECO:0000256" key="6">
    <source>
        <dbReference type="ARBA" id="ARBA00022989"/>
    </source>
</evidence>
<evidence type="ECO:0000256" key="1">
    <source>
        <dbReference type="ARBA" id="ARBA00004651"/>
    </source>
</evidence>
<dbReference type="PANTHER" id="PTHR30269:SF32">
    <property type="entry name" value="MEMBRANE TRANSPORTER PROTEIN-RELATED"/>
    <property type="match status" value="1"/>
</dbReference>
<feature type="transmembrane region" description="Helical" evidence="8">
    <location>
        <begin position="169"/>
        <end position="193"/>
    </location>
</feature>
<proteinExistence type="inferred from homology"/>
<evidence type="ECO:0000256" key="2">
    <source>
        <dbReference type="ARBA" id="ARBA00009142"/>
    </source>
</evidence>
<keyword evidence="10" id="KW-1185">Reference proteome</keyword>
<feature type="transmembrane region" description="Helical" evidence="8">
    <location>
        <begin position="199"/>
        <end position="219"/>
    </location>
</feature>
<dbReference type="GO" id="GO:0005886">
    <property type="term" value="C:plasma membrane"/>
    <property type="evidence" value="ECO:0007669"/>
    <property type="project" value="UniProtKB-SubCell"/>
</dbReference>
<keyword evidence="7 8" id="KW-0472">Membrane</keyword>
<evidence type="ECO:0000256" key="5">
    <source>
        <dbReference type="ARBA" id="ARBA00022692"/>
    </source>
</evidence>
<dbReference type="EMBL" id="JACBXS010000034">
    <property type="protein sequence ID" value="NYS26164.1"/>
    <property type="molecule type" value="Genomic_DNA"/>
</dbReference>
<keyword evidence="6 8" id="KW-1133">Transmembrane helix</keyword>
<evidence type="ECO:0000313" key="10">
    <source>
        <dbReference type="Proteomes" id="UP000529417"/>
    </source>
</evidence>
<dbReference type="Proteomes" id="UP000529417">
    <property type="component" value="Unassembled WGS sequence"/>
</dbReference>
<gene>
    <name evidence="9" type="ORF">HUK65_14310</name>
</gene>